<keyword evidence="1" id="KW-1133">Transmembrane helix</keyword>
<evidence type="ECO:0000313" key="3">
    <source>
        <dbReference type="Proteomes" id="UP000824088"/>
    </source>
</evidence>
<reference evidence="2" key="2">
    <citation type="journal article" date="2021" name="PeerJ">
        <title>Extensive microbial diversity within the chicken gut microbiome revealed by metagenomics and culture.</title>
        <authorList>
            <person name="Gilroy R."/>
            <person name="Ravi A."/>
            <person name="Getino M."/>
            <person name="Pursley I."/>
            <person name="Horton D.L."/>
            <person name="Alikhan N.F."/>
            <person name="Baker D."/>
            <person name="Gharbi K."/>
            <person name="Hall N."/>
            <person name="Watson M."/>
            <person name="Adriaenssens E.M."/>
            <person name="Foster-Nyarko E."/>
            <person name="Jarju S."/>
            <person name="Secka A."/>
            <person name="Antonio M."/>
            <person name="Oren A."/>
            <person name="Chaudhuri R.R."/>
            <person name="La Ragione R."/>
            <person name="Hildebrand F."/>
            <person name="Pallen M.J."/>
        </authorList>
    </citation>
    <scope>NUCLEOTIDE SEQUENCE</scope>
    <source>
        <strain evidence="2">1063</strain>
    </source>
</reference>
<keyword evidence="1" id="KW-0472">Membrane</keyword>
<evidence type="ECO:0000313" key="2">
    <source>
        <dbReference type="EMBL" id="HIU21822.1"/>
    </source>
</evidence>
<sequence>MYTRCPSCRAEICFQPPANAANLPDGYKHRIKCPSCGVTIGVKLPNRDAIAQVQPTFTPANPNAYASEPIYNAGTAAAVPADDKQAKREARTLAKTQKKSGRSRNAMIFIFAALLVVCSVLGYFFVQGDLDVAQMLGLARFDGISQLETMAQDTAPFAAIFELSVADGMITVLPTIFFLGALLTAALALIGFVCKKYSRLLNLILALGMLAVSACILFSPFLSPSVTEVGSEALADYFVGIIENQSYLVFVPVAIGVLHTLFALIFLKSMKKKQA</sequence>
<dbReference type="EMBL" id="DVMN01000114">
    <property type="protein sequence ID" value="HIU21822.1"/>
    <property type="molecule type" value="Genomic_DNA"/>
</dbReference>
<keyword evidence="1" id="KW-0812">Transmembrane</keyword>
<feature type="transmembrane region" description="Helical" evidence="1">
    <location>
        <begin position="106"/>
        <end position="126"/>
    </location>
</feature>
<gene>
    <name evidence="2" type="ORF">IAD51_06325</name>
</gene>
<proteinExistence type="predicted"/>
<dbReference type="Proteomes" id="UP000824088">
    <property type="component" value="Unassembled WGS sequence"/>
</dbReference>
<name>A0A9D1HTP5_9FIRM</name>
<feature type="transmembrane region" description="Helical" evidence="1">
    <location>
        <begin position="172"/>
        <end position="193"/>
    </location>
</feature>
<feature type="transmembrane region" description="Helical" evidence="1">
    <location>
        <begin position="200"/>
        <end position="222"/>
    </location>
</feature>
<organism evidence="2 3">
    <name type="scientific">Candidatus Limadaptatus stercorigallinarum</name>
    <dbReference type="NCBI Taxonomy" id="2840845"/>
    <lineage>
        <taxon>Bacteria</taxon>
        <taxon>Bacillati</taxon>
        <taxon>Bacillota</taxon>
        <taxon>Clostridia</taxon>
        <taxon>Eubacteriales</taxon>
        <taxon>Candidatus Limadaptatus</taxon>
    </lineage>
</organism>
<evidence type="ECO:0000256" key="1">
    <source>
        <dbReference type="SAM" id="Phobius"/>
    </source>
</evidence>
<protein>
    <submittedName>
        <fullName evidence="2">Uncharacterized protein</fullName>
    </submittedName>
</protein>
<reference evidence="2" key="1">
    <citation type="submission" date="2020-10" db="EMBL/GenBank/DDBJ databases">
        <authorList>
            <person name="Gilroy R."/>
        </authorList>
    </citation>
    <scope>NUCLEOTIDE SEQUENCE</scope>
    <source>
        <strain evidence="2">1063</strain>
    </source>
</reference>
<dbReference type="AlphaFoldDB" id="A0A9D1HTP5"/>
<accession>A0A9D1HTP5</accession>
<feature type="transmembrane region" description="Helical" evidence="1">
    <location>
        <begin position="247"/>
        <end position="267"/>
    </location>
</feature>
<comment type="caution">
    <text evidence="2">The sequence shown here is derived from an EMBL/GenBank/DDBJ whole genome shotgun (WGS) entry which is preliminary data.</text>
</comment>